<dbReference type="Ensembl" id="ENSSMRT00000016255.1">
    <property type="protein sequence ID" value="ENSSMRP00000013961.1"/>
    <property type="gene ID" value="ENSSMRG00000010850.1"/>
</dbReference>
<evidence type="ECO:0000259" key="9">
    <source>
        <dbReference type="PROSITE" id="PS50089"/>
    </source>
</evidence>
<dbReference type="Gene3D" id="3.30.40.10">
    <property type="entry name" value="Zinc/RING finger domain, C3HC4 (zinc finger)"/>
    <property type="match status" value="1"/>
</dbReference>
<keyword evidence="2" id="KW-0528">Neurotoxin</keyword>
<keyword evidence="8" id="KW-0175">Coiled coil</keyword>
<dbReference type="Gene3D" id="3.30.160.60">
    <property type="entry name" value="Classic Zinc Finger"/>
    <property type="match status" value="1"/>
</dbReference>
<dbReference type="PROSITE" id="PS50188">
    <property type="entry name" value="B302_SPRY"/>
    <property type="match status" value="1"/>
</dbReference>
<evidence type="ECO:0000256" key="4">
    <source>
        <dbReference type="ARBA" id="ARBA00022771"/>
    </source>
</evidence>
<name>A0A8D0BWS2_SALMN</name>
<dbReference type="InterPro" id="IPR013083">
    <property type="entry name" value="Znf_RING/FYVE/PHD"/>
</dbReference>
<evidence type="ECO:0000259" key="10">
    <source>
        <dbReference type="PROSITE" id="PS50119"/>
    </source>
</evidence>
<dbReference type="Pfam" id="PF15227">
    <property type="entry name" value="zf-C3HC4_4"/>
    <property type="match status" value="1"/>
</dbReference>
<dbReference type="PANTHER" id="PTHR24103">
    <property type="entry name" value="E3 UBIQUITIN-PROTEIN LIGASE TRIM"/>
    <property type="match status" value="1"/>
</dbReference>
<reference evidence="12" key="1">
    <citation type="submission" date="2025-08" db="UniProtKB">
        <authorList>
            <consortium name="Ensembl"/>
        </authorList>
    </citation>
    <scope>IDENTIFICATION</scope>
</reference>
<organism evidence="12 13">
    <name type="scientific">Salvator merianae</name>
    <name type="common">Argentine black and white tegu</name>
    <name type="synonym">Tupinambis merianae</name>
    <dbReference type="NCBI Taxonomy" id="96440"/>
    <lineage>
        <taxon>Eukaryota</taxon>
        <taxon>Metazoa</taxon>
        <taxon>Chordata</taxon>
        <taxon>Craniata</taxon>
        <taxon>Vertebrata</taxon>
        <taxon>Euteleostomi</taxon>
        <taxon>Lepidosauria</taxon>
        <taxon>Squamata</taxon>
        <taxon>Bifurcata</taxon>
        <taxon>Unidentata</taxon>
        <taxon>Episquamata</taxon>
        <taxon>Laterata</taxon>
        <taxon>Teiioidea</taxon>
        <taxon>Teiidae</taxon>
        <taxon>Salvator</taxon>
    </lineage>
</organism>
<feature type="domain" description="RING-type" evidence="9">
    <location>
        <begin position="16"/>
        <end position="57"/>
    </location>
</feature>
<evidence type="ECO:0000313" key="12">
    <source>
        <dbReference type="Ensembl" id="ENSSMRP00000013961.1"/>
    </source>
</evidence>
<dbReference type="InterPro" id="IPR050143">
    <property type="entry name" value="TRIM/RBCC"/>
</dbReference>
<dbReference type="FunFam" id="2.60.120.920:FF:000004">
    <property type="entry name" value="Butyrophilin subfamily 1 member A1"/>
    <property type="match status" value="1"/>
</dbReference>
<evidence type="ECO:0000256" key="7">
    <source>
        <dbReference type="PROSITE-ProRule" id="PRU00024"/>
    </source>
</evidence>
<dbReference type="InterPro" id="IPR017907">
    <property type="entry name" value="Znf_RING_CS"/>
</dbReference>
<keyword evidence="3" id="KW-0479">Metal-binding</keyword>
<evidence type="ECO:0000259" key="11">
    <source>
        <dbReference type="PROSITE" id="PS50188"/>
    </source>
</evidence>
<evidence type="ECO:0000256" key="2">
    <source>
        <dbReference type="ARBA" id="ARBA00022699"/>
    </source>
</evidence>
<reference evidence="12" key="2">
    <citation type="submission" date="2025-09" db="UniProtKB">
        <authorList>
            <consortium name="Ensembl"/>
        </authorList>
    </citation>
    <scope>IDENTIFICATION</scope>
</reference>
<dbReference type="InterPro" id="IPR000315">
    <property type="entry name" value="Znf_B-box"/>
</dbReference>
<evidence type="ECO:0000313" key="13">
    <source>
        <dbReference type="Proteomes" id="UP000694421"/>
    </source>
</evidence>
<comment type="similarity">
    <text evidence="1">Belongs to the ohanin/vespryn family.</text>
</comment>
<dbReference type="PROSITE" id="PS00518">
    <property type="entry name" value="ZF_RING_1"/>
    <property type="match status" value="1"/>
</dbReference>
<dbReference type="Pfam" id="PF00643">
    <property type="entry name" value="zf-B_box"/>
    <property type="match status" value="1"/>
</dbReference>
<dbReference type="PRINTS" id="PR01407">
    <property type="entry name" value="BUTYPHLNCDUF"/>
</dbReference>
<dbReference type="GO" id="GO:0008270">
    <property type="term" value="F:zinc ion binding"/>
    <property type="evidence" value="ECO:0007669"/>
    <property type="project" value="UniProtKB-KW"/>
</dbReference>
<dbReference type="SUPFAM" id="SSF57845">
    <property type="entry name" value="B-box zinc-binding domain"/>
    <property type="match status" value="1"/>
</dbReference>
<evidence type="ECO:0000256" key="6">
    <source>
        <dbReference type="ARBA" id="ARBA00034460"/>
    </source>
</evidence>
<dbReference type="OMA" id="TGRRITC"/>
<comment type="function">
    <text evidence="6">Neurotoxin that produces dose-dependent hypolocomotion and hyperalgesia in mice. May directly act on the central nervous system, as it is 6500-fold more potent when administered intracerebroventricularly than intraperitoneal.</text>
</comment>
<keyword evidence="2" id="KW-0800">Toxin</keyword>
<dbReference type="InterPro" id="IPR006574">
    <property type="entry name" value="PRY"/>
</dbReference>
<dbReference type="SUPFAM" id="SSF49899">
    <property type="entry name" value="Concanavalin A-like lectins/glucanases"/>
    <property type="match status" value="1"/>
</dbReference>
<feature type="domain" description="B30.2/SPRY" evidence="11">
    <location>
        <begin position="291"/>
        <end position="483"/>
    </location>
</feature>
<feature type="coiled-coil region" evidence="8">
    <location>
        <begin position="171"/>
        <end position="209"/>
    </location>
</feature>
<dbReference type="PROSITE" id="PS50119">
    <property type="entry name" value="ZF_BBOX"/>
    <property type="match status" value="1"/>
</dbReference>
<keyword evidence="13" id="KW-1185">Reference proteome</keyword>
<feature type="domain" description="B box-type" evidence="10">
    <location>
        <begin position="89"/>
        <end position="129"/>
    </location>
</feature>
<dbReference type="InterPro" id="IPR001870">
    <property type="entry name" value="B30.2/SPRY"/>
</dbReference>
<evidence type="ECO:0000256" key="5">
    <source>
        <dbReference type="ARBA" id="ARBA00022833"/>
    </source>
</evidence>
<dbReference type="InterPro" id="IPR003877">
    <property type="entry name" value="SPRY_dom"/>
</dbReference>
<accession>A0A8D0BWS2</accession>
<dbReference type="InterPro" id="IPR043136">
    <property type="entry name" value="B30.2/SPRY_sf"/>
</dbReference>
<protein>
    <recommendedName>
        <fullName evidence="14">Zinc finger protein RFP-like</fullName>
    </recommendedName>
</protein>
<dbReference type="Gene3D" id="2.60.120.920">
    <property type="match status" value="1"/>
</dbReference>
<proteinExistence type="inferred from homology"/>
<dbReference type="InterPro" id="IPR003879">
    <property type="entry name" value="Butyrophylin_SPRY"/>
</dbReference>
<dbReference type="SMART" id="SM00336">
    <property type="entry name" value="BBOX"/>
    <property type="match status" value="1"/>
</dbReference>
<dbReference type="Pfam" id="PF00622">
    <property type="entry name" value="SPRY"/>
    <property type="match status" value="1"/>
</dbReference>
<keyword evidence="4 7" id="KW-0863">Zinc-finger</keyword>
<dbReference type="SUPFAM" id="SSF57850">
    <property type="entry name" value="RING/U-box"/>
    <property type="match status" value="1"/>
</dbReference>
<dbReference type="Proteomes" id="UP000694421">
    <property type="component" value="Unplaced"/>
</dbReference>
<evidence type="ECO:0000256" key="8">
    <source>
        <dbReference type="SAM" id="Coils"/>
    </source>
</evidence>
<dbReference type="Pfam" id="PF13765">
    <property type="entry name" value="PRY"/>
    <property type="match status" value="1"/>
</dbReference>
<dbReference type="CDD" id="cd19769">
    <property type="entry name" value="Bbox2_TRIM16-like"/>
    <property type="match status" value="1"/>
</dbReference>
<sequence length="511" mass="58846">MAGVELVRGLSEEATCSVCLDYFKDPVMIPECGHNLCRGCLDQCCGEAAEGTCPQCRLTFRRGNIGPNRQLANMVEMVRKLTLRGAEGEQERVCEQHQKPKHLFCWDDKTLICVTCERKDHKGHETLLLEDASVLLSISLIQEQIKTDREKTMKVFRQLHQFLDEEEKCWLAEMDDIVKEVERVMEDQLEKHVKQLQSLERIIQAMEEKLQQPATDLLQVRPEIHNYLDCPTPLKSSHLSCLPAELSAFLKTHYEVSCDEPASEFRAYAAGFYRSLVQTPCPDDYKIKQILSIFLLCLPDFSFPQSPTANISLDPDTAHPSLIVSPDLKSVRWTETPQKVPDNPKRFNLFPCVLGVEEFTAGRHFWEVFVGDKNNNWFVGVAGKTVKRQRGTPFWATEGIWCMGKWKGMYRAFTTFLTLIEEPSKIRVTLNCEDGQIAFYDAERGTLICKFPKGSLTTDKLHPLFFFSRSETQFYSFITMCWKCRIALKKCTCDYTYLHDWQNRLAMLNII</sequence>
<evidence type="ECO:0000256" key="1">
    <source>
        <dbReference type="ARBA" id="ARBA00009651"/>
    </source>
</evidence>
<dbReference type="PROSITE" id="PS50089">
    <property type="entry name" value="ZF_RING_2"/>
    <property type="match status" value="1"/>
</dbReference>
<dbReference type="InterPro" id="IPR001841">
    <property type="entry name" value="Znf_RING"/>
</dbReference>
<dbReference type="SMART" id="SM00589">
    <property type="entry name" value="PRY"/>
    <property type="match status" value="1"/>
</dbReference>
<evidence type="ECO:0008006" key="14">
    <source>
        <dbReference type="Google" id="ProtNLM"/>
    </source>
</evidence>
<dbReference type="GeneTree" id="ENSGT01030000234669"/>
<dbReference type="SMART" id="SM00184">
    <property type="entry name" value="RING"/>
    <property type="match status" value="1"/>
</dbReference>
<dbReference type="AlphaFoldDB" id="A0A8D0BWS2"/>
<keyword evidence="5" id="KW-0862">Zinc</keyword>
<evidence type="ECO:0000256" key="3">
    <source>
        <dbReference type="ARBA" id="ARBA00022723"/>
    </source>
</evidence>
<dbReference type="InterPro" id="IPR013320">
    <property type="entry name" value="ConA-like_dom_sf"/>
</dbReference>